<name>A0ABN0P195_TRELE</name>
<dbReference type="InterPro" id="IPR002747">
    <property type="entry name" value="SAM_OH_AdoTrfase"/>
</dbReference>
<dbReference type="Pfam" id="PF20257">
    <property type="entry name" value="SAM_HAT_C"/>
    <property type="match status" value="1"/>
</dbReference>
<keyword evidence="1" id="KW-0949">S-adenosyl-L-methionine</keyword>
<reference evidence="5 6" key="1">
    <citation type="submission" date="2013-08" db="EMBL/GenBank/DDBJ databases">
        <authorList>
            <person name="Weinstock G."/>
            <person name="Sodergren E."/>
            <person name="Wylie T."/>
            <person name="Fulton L."/>
            <person name="Fulton R."/>
            <person name="Fronick C."/>
            <person name="O'Laughlin M."/>
            <person name="Godfrey J."/>
            <person name="Miner T."/>
            <person name="Herter B."/>
            <person name="Appelbaum E."/>
            <person name="Cordes M."/>
            <person name="Lek S."/>
            <person name="Wollam A."/>
            <person name="Pepin K.H."/>
            <person name="Palsikar V.B."/>
            <person name="Mitreva M."/>
            <person name="Wilson R.K."/>
        </authorList>
    </citation>
    <scope>NUCLEOTIDE SEQUENCE [LARGE SCALE GENOMIC DNA]</scope>
    <source>
        <strain evidence="5 6">ATCC 700332</strain>
    </source>
</reference>
<dbReference type="InterPro" id="IPR046470">
    <property type="entry name" value="SAM_HAT_C"/>
</dbReference>
<dbReference type="EMBL" id="AWVH01000005">
    <property type="protein sequence ID" value="ERJ94266.1"/>
    <property type="molecule type" value="Genomic_DNA"/>
</dbReference>
<dbReference type="Proteomes" id="UP000016649">
    <property type="component" value="Unassembled WGS sequence"/>
</dbReference>
<keyword evidence="6" id="KW-1185">Reference proteome</keyword>
<dbReference type="PIRSF" id="PIRSF006779">
    <property type="entry name" value="UCP006779"/>
    <property type="match status" value="1"/>
</dbReference>
<evidence type="ECO:0000256" key="2">
    <source>
        <dbReference type="ARBA" id="ARBA00024035"/>
    </source>
</evidence>
<gene>
    <name evidence="5" type="ORF">HMPREF9193_00237</name>
</gene>
<evidence type="ECO:0000256" key="1">
    <source>
        <dbReference type="ARBA" id="ARBA00022691"/>
    </source>
</evidence>
<dbReference type="InterPro" id="IPR023228">
    <property type="entry name" value="SAM_OH_AdoTrfase_N_sf"/>
</dbReference>
<sequence>MQKDKPLLVFQTDFTYKEGAVSSMYGVVKSVDRSLEIMDGTHELPQFDIWSASYRLFQSLAFWPQGTVYVSVVDPGVGTKRRACVAKTANGYYVVSPDNGSLTHIKRFMGITEVREIDERLNRLHNEKTQGVAVFHGRDLFGYCAARFASGIISFEQIGPSYSVDEIVELPLHEAYAENSVVKGIIEIDDPNFGNLWTNVPLALFKEQGFAYGQHIRVRICCSGKTVFEQKVLFHQSFGFANENEPIVYTNELLRIALAVCRGSFKKQFNCAFGSQWTVEFSH</sequence>
<dbReference type="PANTHER" id="PTHR35092:SF1">
    <property type="entry name" value="CHLORINASE MJ1651"/>
    <property type="match status" value="1"/>
</dbReference>
<evidence type="ECO:0000313" key="5">
    <source>
        <dbReference type="EMBL" id="ERJ94266.1"/>
    </source>
</evidence>
<evidence type="ECO:0000259" key="3">
    <source>
        <dbReference type="Pfam" id="PF01887"/>
    </source>
</evidence>
<protein>
    <recommendedName>
        <fullName evidence="7">DNA-directed RNA polymerase subunit delta</fullName>
    </recommendedName>
</protein>
<accession>A0ABN0P195</accession>
<comment type="caution">
    <text evidence="5">The sequence shown here is derived from an EMBL/GenBank/DDBJ whole genome shotgun (WGS) entry which is preliminary data.</text>
</comment>
<evidence type="ECO:0000313" key="6">
    <source>
        <dbReference type="Proteomes" id="UP000016649"/>
    </source>
</evidence>
<dbReference type="Pfam" id="PF01887">
    <property type="entry name" value="SAM_HAT_N"/>
    <property type="match status" value="1"/>
</dbReference>
<dbReference type="SUPFAM" id="SSF101852">
    <property type="entry name" value="Bacterial fluorinating enzyme, C-terminal domain"/>
    <property type="match status" value="1"/>
</dbReference>
<dbReference type="Gene3D" id="3.40.50.10790">
    <property type="entry name" value="S-adenosyl-l-methionine hydroxide adenosyltransferase, N-terminal"/>
    <property type="match status" value="1"/>
</dbReference>
<dbReference type="InterPro" id="IPR046469">
    <property type="entry name" value="SAM_HAT_N"/>
</dbReference>
<dbReference type="InterPro" id="IPR023227">
    <property type="entry name" value="SAM_OH_AdoTrfase_C_sf"/>
</dbReference>
<evidence type="ECO:0000259" key="4">
    <source>
        <dbReference type="Pfam" id="PF20257"/>
    </source>
</evidence>
<feature type="domain" description="S-adenosyl-l-methionine hydroxide adenosyltransferase N-terminal" evidence="3">
    <location>
        <begin position="9"/>
        <end position="159"/>
    </location>
</feature>
<evidence type="ECO:0008006" key="7">
    <source>
        <dbReference type="Google" id="ProtNLM"/>
    </source>
</evidence>
<comment type="similarity">
    <text evidence="2">Belongs to the SAM hydrolase / SAM-dependent halogenase family.</text>
</comment>
<dbReference type="PANTHER" id="PTHR35092">
    <property type="entry name" value="CHLORINASE MJ1651"/>
    <property type="match status" value="1"/>
</dbReference>
<dbReference type="Gene3D" id="2.40.30.90">
    <property type="entry name" value="Bacterial fluorinating enzyme like"/>
    <property type="match status" value="1"/>
</dbReference>
<dbReference type="RefSeq" id="WP_021686640.1">
    <property type="nucleotide sequence ID" value="NZ_KI260561.1"/>
</dbReference>
<dbReference type="SUPFAM" id="SSF102522">
    <property type="entry name" value="Bacterial fluorinating enzyme, N-terminal domain"/>
    <property type="match status" value="1"/>
</dbReference>
<proteinExistence type="inferred from homology"/>
<organism evidence="5 6">
    <name type="scientific">Treponema lecithinolyticum ATCC 700332</name>
    <dbReference type="NCBI Taxonomy" id="1321815"/>
    <lineage>
        <taxon>Bacteria</taxon>
        <taxon>Pseudomonadati</taxon>
        <taxon>Spirochaetota</taxon>
        <taxon>Spirochaetia</taxon>
        <taxon>Spirochaetales</taxon>
        <taxon>Treponemataceae</taxon>
        <taxon>Treponema</taxon>
    </lineage>
</organism>
<feature type="domain" description="S-adenosyl-l-methionine hydroxide adenosyltransferase C-terminal" evidence="4">
    <location>
        <begin position="185"/>
        <end position="278"/>
    </location>
</feature>